<dbReference type="PATRIC" id="fig|1348657.5.peg.1555"/>
<protein>
    <submittedName>
        <fullName evidence="1">Uncharacterized protein</fullName>
    </submittedName>
</protein>
<proteinExistence type="predicted"/>
<name>T0ATI5_9RHOO</name>
<sequence>MCDTEVMVVRATADDVSLECGGAVMLALASEKPAGAAAHEAFAQGTLVGKRYTDADERFEFLCTKGGKGSLAIDGVLLVVKQAKALPSSD</sequence>
<organism evidence="1 2">
    <name type="scientific">Thauera terpenica 58Eu</name>
    <dbReference type="NCBI Taxonomy" id="1348657"/>
    <lineage>
        <taxon>Bacteria</taxon>
        <taxon>Pseudomonadati</taxon>
        <taxon>Pseudomonadota</taxon>
        <taxon>Betaproteobacteria</taxon>
        <taxon>Rhodocyclales</taxon>
        <taxon>Zoogloeaceae</taxon>
        <taxon>Thauera</taxon>
    </lineage>
</organism>
<dbReference type="Proteomes" id="UP000015455">
    <property type="component" value="Unassembled WGS sequence"/>
</dbReference>
<dbReference type="AlphaFoldDB" id="T0ATI5"/>
<dbReference type="eggNOG" id="ENOG5032RXS">
    <property type="taxonomic scope" value="Bacteria"/>
</dbReference>
<gene>
    <name evidence="1" type="ORF">M622_02890</name>
</gene>
<accession>T0ATI5</accession>
<dbReference type="STRING" id="1348657.M622_02890"/>
<comment type="caution">
    <text evidence="1">The sequence shown here is derived from an EMBL/GenBank/DDBJ whole genome shotgun (WGS) entry which is preliminary data.</text>
</comment>
<evidence type="ECO:0000313" key="1">
    <source>
        <dbReference type="EMBL" id="EPZ16139.1"/>
    </source>
</evidence>
<dbReference type="EMBL" id="ATJV01000048">
    <property type="protein sequence ID" value="EPZ16139.1"/>
    <property type="molecule type" value="Genomic_DNA"/>
</dbReference>
<keyword evidence="2" id="KW-1185">Reference proteome</keyword>
<evidence type="ECO:0000313" key="2">
    <source>
        <dbReference type="Proteomes" id="UP000015455"/>
    </source>
</evidence>
<reference evidence="1 2" key="1">
    <citation type="submission" date="2013-06" db="EMBL/GenBank/DDBJ databases">
        <title>Draft genome sequence of Thauera terpenica.</title>
        <authorList>
            <person name="Liu B."/>
            <person name="Frostegard A.H."/>
            <person name="Shapleigh J.P."/>
        </authorList>
    </citation>
    <scope>NUCLEOTIDE SEQUENCE [LARGE SCALE GENOMIC DNA]</scope>
    <source>
        <strain evidence="1 2">58Eu</strain>
    </source>
</reference>